<feature type="region of interest" description="Disordered" evidence="1">
    <location>
        <begin position="241"/>
        <end position="269"/>
    </location>
</feature>
<feature type="region of interest" description="Disordered" evidence="1">
    <location>
        <begin position="182"/>
        <end position="201"/>
    </location>
</feature>
<accession>A0AAD6ZLQ7</accession>
<dbReference type="AlphaFoldDB" id="A0AAD6ZLQ7"/>
<evidence type="ECO:0000313" key="2">
    <source>
        <dbReference type="EMBL" id="KAJ7328409.1"/>
    </source>
</evidence>
<proteinExistence type="predicted"/>
<keyword evidence="3" id="KW-1185">Reference proteome</keyword>
<dbReference type="Proteomes" id="UP001218218">
    <property type="component" value="Unassembled WGS sequence"/>
</dbReference>
<feature type="compositionally biased region" description="Low complexity" evidence="1">
    <location>
        <begin position="259"/>
        <end position="269"/>
    </location>
</feature>
<feature type="region of interest" description="Disordered" evidence="1">
    <location>
        <begin position="94"/>
        <end position="113"/>
    </location>
</feature>
<protein>
    <submittedName>
        <fullName evidence="2">Uncharacterized protein</fullName>
    </submittedName>
</protein>
<reference evidence="2" key="1">
    <citation type="submission" date="2023-03" db="EMBL/GenBank/DDBJ databases">
        <title>Massive genome expansion in bonnet fungi (Mycena s.s.) driven by repeated elements and novel gene families across ecological guilds.</title>
        <authorList>
            <consortium name="Lawrence Berkeley National Laboratory"/>
            <person name="Harder C.B."/>
            <person name="Miyauchi S."/>
            <person name="Viragh M."/>
            <person name="Kuo A."/>
            <person name="Thoen E."/>
            <person name="Andreopoulos B."/>
            <person name="Lu D."/>
            <person name="Skrede I."/>
            <person name="Drula E."/>
            <person name="Henrissat B."/>
            <person name="Morin E."/>
            <person name="Kohler A."/>
            <person name="Barry K."/>
            <person name="LaButti K."/>
            <person name="Morin E."/>
            <person name="Salamov A."/>
            <person name="Lipzen A."/>
            <person name="Mereny Z."/>
            <person name="Hegedus B."/>
            <person name="Baldrian P."/>
            <person name="Stursova M."/>
            <person name="Weitz H."/>
            <person name="Taylor A."/>
            <person name="Grigoriev I.V."/>
            <person name="Nagy L.G."/>
            <person name="Martin F."/>
            <person name="Kauserud H."/>
        </authorList>
    </citation>
    <scope>NUCLEOTIDE SEQUENCE</scope>
    <source>
        <strain evidence="2">CBHHK002</strain>
    </source>
</reference>
<dbReference type="EMBL" id="JARIHO010000039">
    <property type="protein sequence ID" value="KAJ7328409.1"/>
    <property type="molecule type" value="Genomic_DNA"/>
</dbReference>
<comment type="caution">
    <text evidence="2">The sequence shown here is derived from an EMBL/GenBank/DDBJ whole genome shotgun (WGS) entry which is preliminary data.</text>
</comment>
<evidence type="ECO:0000256" key="1">
    <source>
        <dbReference type="SAM" id="MobiDB-lite"/>
    </source>
</evidence>
<name>A0AAD6ZLQ7_9AGAR</name>
<gene>
    <name evidence="2" type="ORF">DFH08DRAFT_815908</name>
</gene>
<sequence length="269" mass="29206">MFCFKHSKLNLTAKAKAYLDSNTFAALGHFDVRKEEAGFKSPGGIKRLALSLLWLDFVGRPVRDSRQSKNPESTLWSETVKVLAIEVRLGAREVQEHGNTDKSGPISGQSVRSTESNLGTGLLAYCVGARSLNRVALYRAHDLRVPQSALRDRFRTRTLGSLDVSATPVPATPLAEWTRLTRSRDLTSQPRRRGNVSPGCGLDDGIHGPCATCEGGLSGRTDPESAQHSLPRTAMIMRRGRVGGRGENPADPLRPPLGPLRGAAMRCAE</sequence>
<evidence type="ECO:0000313" key="3">
    <source>
        <dbReference type="Proteomes" id="UP001218218"/>
    </source>
</evidence>
<organism evidence="2 3">
    <name type="scientific">Mycena albidolilacea</name>
    <dbReference type="NCBI Taxonomy" id="1033008"/>
    <lineage>
        <taxon>Eukaryota</taxon>
        <taxon>Fungi</taxon>
        <taxon>Dikarya</taxon>
        <taxon>Basidiomycota</taxon>
        <taxon>Agaricomycotina</taxon>
        <taxon>Agaricomycetes</taxon>
        <taxon>Agaricomycetidae</taxon>
        <taxon>Agaricales</taxon>
        <taxon>Marasmiineae</taxon>
        <taxon>Mycenaceae</taxon>
        <taxon>Mycena</taxon>
    </lineage>
</organism>